<accession>A0A4V2FTN4</accession>
<keyword evidence="1" id="KW-1133">Transmembrane helix</keyword>
<dbReference type="Proteomes" id="UP000293398">
    <property type="component" value="Unassembled WGS sequence"/>
</dbReference>
<organism evidence="3 4">
    <name type="scientific">Advenella incenata</name>
    <dbReference type="NCBI Taxonomy" id="267800"/>
    <lineage>
        <taxon>Bacteria</taxon>
        <taxon>Pseudomonadati</taxon>
        <taxon>Pseudomonadota</taxon>
        <taxon>Betaproteobacteria</taxon>
        <taxon>Burkholderiales</taxon>
        <taxon>Alcaligenaceae</taxon>
    </lineage>
</organism>
<dbReference type="InterPro" id="IPR036249">
    <property type="entry name" value="Thioredoxin-like_sf"/>
</dbReference>
<dbReference type="InterPro" id="IPR013766">
    <property type="entry name" value="Thioredoxin_domain"/>
</dbReference>
<dbReference type="Gene3D" id="3.40.30.10">
    <property type="entry name" value="Glutaredoxin"/>
    <property type="match status" value="1"/>
</dbReference>
<feature type="transmembrane region" description="Helical" evidence="1">
    <location>
        <begin position="24"/>
        <end position="44"/>
    </location>
</feature>
<dbReference type="PROSITE" id="PS51352">
    <property type="entry name" value="THIOREDOXIN_2"/>
    <property type="match status" value="1"/>
</dbReference>
<evidence type="ECO:0000259" key="2">
    <source>
        <dbReference type="PROSITE" id="PS51352"/>
    </source>
</evidence>
<gene>
    <name evidence="3" type="ORF">EV681_0614</name>
</gene>
<evidence type="ECO:0000256" key="1">
    <source>
        <dbReference type="SAM" id="Phobius"/>
    </source>
</evidence>
<protein>
    <submittedName>
        <fullName evidence="3">Cytochrome oxidase Cu insertion factor (SCO1/SenC/PrrC family)</fullName>
    </submittedName>
</protein>
<dbReference type="SUPFAM" id="SSF52833">
    <property type="entry name" value="Thioredoxin-like"/>
    <property type="match status" value="1"/>
</dbReference>
<dbReference type="AlphaFoldDB" id="A0A4V2FTN4"/>
<comment type="caution">
    <text evidence="3">The sequence shown here is derived from an EMBL/GenBank/DDBJ whole genome shotgun (WGS) entry which is preliminary data.</text>
</comment>
<evidence type="ECO:0000313" key="3">
    <source>
        <dbReference type="EMBL" id="RZT98835.1"/>
    </source>
</evidence>
<proteinExistence type="predicted"/>
<dbReference type="RefSeq" id="WP_207226997.1">
    <property type="nucleotide sequence ID" value="NZ_SHKO01000001.1"/>
</dbReference>
<keyword evidence="1" id="KW-0812">Transmembrane</keyword>
<feature type="domain" description="Thioredoxin" evidence="2">
    <location>
        <begin position="59"/>
        <end position="215"/>
    </location>
</feature>
<dbReference type="EMBL" id="SHKO01000001">
    <property type="protein sequence ID" value="RZT98835.1"/>
    <property type="molecule type" value="Genomic_DNA"/>
</dbReference>
<name>A0A4V2FTN4_9BURK</name>
<keyword evidence="4" id="KW-1185">Reference proteome</keyword>
<keyword evidence="1" id="KW-0472">Membrane</keyword>
<reference evidence="3 4" key="1">
    <citation type="submission" date="2019-02" db="EMBL/GenBank/DDBJ databases">
        <title>Genomic Encyclopedia of Type Strains, Phase IV (KMG-IV): sequencing the most valuable type-strain genomes for metagenomic binning, comparative biology and taxonomic classification.</title>
        <authorList>
            <person name="Goeker M."/>
        </authorList>
    </citation>
    <scope>NUCLEOTIDE SEQUENCE [LARGE SCALE GENOMIC DNA]</scope>
    <source>
        <strain evidence="3 4">DSM 23814</strain>
    </source>
</reference>
<sequence>MNTNRPSSSGTPTQSGAKRSNMPLYLIILSCIVPMIAAALLYYVPSLRPDGATNYGNFVQPQRPMPSSEALSLATLDGKPFDLNTLKGKWLLVTSDGGACPDSCAQKLHFTRNGHASQGKNVNRIQRIWFVTDNQPIPEKVLEAYKGTIMLRVDPKALSDFLLDEADRAGDAVAVEKKMDSYLWIIDPNGNLIMHYPGNESDPVRFRGDLAKLLHASTIG</sequence>
<evidence type="ECO:0000313" key="4">
    <source>
        <dbReference type="Proteomes" id="UP000293398"/>
    </source>
</evidence>
<dbReference type="PROSITE" id="PS51257">
    <property type="entry name" value="PROKAR_LIPOPROTEIN"/>
    <property type="match status" value="1"/>
</dbReference>